<name>A0AA39V1M6_9LECA</name>
<dbReference type="GO" id="GO:0016020">
    <property type="term" value="C:membrane"/>
    <property type="evidence" value="ECO:0007669"/>
    <property type="project" value="UniProtKB-SubCell"/>
</dbReference>
<gene>
    <name evidence="7" type="ORF">JMJ35_010032</name>
</gene>
<keyword evidence="2 6" id="KW-0812">Transmembrane</keyword>
<proteinExistence type="predicted"/>
<feature type="transmembrane region" description="Helical" evidence="6">
    <location>
        <begin position="313"/>
        <end position="332"/>
    </location>
</feature>
<dbReference type="CDD" id="cd13965">
    <property type="entry name" value="PT_UbiA_3"/>
    <property type="match status" value="1"/>
</dbReference>
<reference evidence="7" key="1">
    <citation type="submission" date="2023-03" db="EMBL/GenBank/DDBJ databases">
        <title>Complete genome of Cladonia borealis.</title>
        <authorList>
            <person name="Park H."/>
        </authorList>
    </citation>
    <scope>NUCLEOTIDE SEQUENCE</scope>
    <source>
        <strain evidence="7">ANT050790</strain>
    </source>
</reference>
<evidence type="ECO:0000256" key="6">
    <source>
        <dbReference type="SAM" id="Phobius"/>
    </source>
</evidence>
<keyword evidence="8" id="KW-1185">Reference proteome</keyword>
<sequence length="335" mass="37768">MEKSSPLGRTSIAETCKEESPLLPFVKQEPEPREQSPPSVLDKLQTIWLVTRNDLKSIVFPETAFGICSALSGPILTSNRSPQPMIILGRLPLVLLWTWLNVLIFDLANQRLPNSIIEDSINKSWRPIPSGRLSAAQARRLLLGNIPLVFLVTFYIGGMEETVAMFVLTWMYNDLGGADESYIVRNLINALGFVCYSSGATRVACGYGHCFLNDEAYQWLAIIGGIVFSTLQAQDMADQEGDRARGRGTLPLVHGDWIARWTIAVPVMFWTVACLLFWELGLYAWILPTCLGCLVAFRTLVYRSVDGDKLTWYCWNFWITSLYLLPLVKYYGLRL</sequence>
<feature type="transmembrane region" description="Helical" evidence="6">
    <location>
        <begin position="258"/>
        <end position="278"/>
    </location>
</feature>
<dbReference type="PANTHER" id="PTHR42723">
    <property type="entry name" value="CHLOROPHYLL SYNTHASE"/>
    <property type="match status" value="1"/>
</dbReference>
<dbReference type="Pfam" id="PF01040">
    <property type="entry name" value="UbiA"/>
    <property type="match status" value="1"/>
</dbReference>
<dbReference type="InterPro" id="IPR050475">
    <property type="entry name" value="Prenyltransferase_related"/>
</dbReference>
<evidence type="ECO:0000256" key="4">
    <source>
        <dbReference type="ARBA" id="ARBA00023136"/>
    </source>
</evidence>
<dbReference type="GO" id="GO:0016765">
    <property type="term" value="F:transferase activity, transferring alkyl or aryl (other than methyl) groups"/>
    <property type="evidence" value="ECO:0007669"/>
    <property type="project" value="InterPro"/>
</dbReference>
<dbReference type="InterPro" id="IPR000537">
    <property type="entry name" value="UbiA_prenyltransferase"/>
</dbReference>
<evidence type="ECO:0000256" key="5">
    <source>
        <dbReference type="SAM" id="MobiDB-lite"/>
    </source>
</evidence>
<feature type="transmembrane region" description="Helical" evidence="6">
    <location>
        <begin position="148"/>
        <end position="172"/>
    </location>
</feature>
<organism evidence="7 8">
    <name type="scientific">Cladonia borealis</name>
    <dbReference type="NCBI Taxonomy" id="184061"/>
    <lineage>
        <taxon>Eukaryota</taxon>
        <taxon>Fungi</taxon>
        <taxon>Dikarya</taxon>
        <taxon>Ascomycota</taxon>
        <taxon>Pezizomycotina</taxon>
        <taxon>Lecanoromycetes</taxon>
        <taxon>OSLEUM clade</taxon>
        <taxon>Lecanoromycetidae</taxon>
        <taxon>Lecanorales</taxon>
        <taxon>Lecanorineae</taxon>
        <taxon>Cladoniaceae</taxon>
        <taxon>Cladonia</taxon>
    </lineage>
</organism>
<keyword evidence="3 6" id="KW-1133">Transmembrane helix</keyword>
<comment type="subcellular location">
    <subcellularLocation>
        <location evidence="1">Membrane</location>
        <topology evidence="1">Multi-pass membrane protein</topology>
    </subcellularLocation>
</comment>
<accession>A0AA39V1M6</accession>
<dbReference type="PANTHER" id="PTHR42723:SF1">
    <property type="entry name" value="CHLOROPHYLL SYNTHASE, CHLOROPLASTIC"/>
    <property type="match status" value="1"/>
</dbReference>
<evidence type="ECO:0000256" key="1">
    <source>
        <dbReference type="ARBA" id="ARBA00004141"/>
    </source>
</evidence>
<evidence type="ECO:0000256" key="2">
    <source>
        <dbReference type="ARBA" id="ARBA00022692"/>
    </source>
</evidence>
<protein>
    <recommendedName>
        <fullName evidence="9">Digeranylgeranylglyceryl phosphate synthase</fullName>
    </recommendedName>
</protein>
<dbReference type="AlphaFoldDB" id="A0AA39V1M6"/>
<feature type="transmembrane region" description="Helical" evidence="6">
    <location>
        <begin position="284"/>
        <end position="301"/>
    </location>
</feature>
<feature type="transmembrane region" description="Helical" evidence="6">
    <location>
        <begin position="85"/>
        <end position="105"/>
    </location>
</feature>
<comment type="caution">
    <text evidence="7">The sequence shown here is derived from an EMBL/GenBank/DDBJ whole genome shotgun (WGS) entry which is preliminary data.</text>
</comment>
<evidence type="ECO:0000256" key="3">
    <source>
        <dbReference type="ARBA" id="ARBA00022989"/>
    </source>
</evidence>
<keyword evidence="4 6" id="KW-0472">Membrane</keyword>
<dbReference type="EMBL" id="JAFEKC020000023">
    <property type="protein sequence ID" value="KAK0507509.1"/>
    <property type="molecule type" value="Genomic_DNA"/>
</dbReference>
<feature type="region of interest" description="Disordered" evidence="5">
    <location>
        <begin position="18"/>
        <end position="38"/>
    </location>
</feature>
<evidence type="ECO:0000313" key="8">
    <source>
        <dbReference type="Proteomes" id="UP001166286"/>
    </source>
</evidence>
<evidence type="ECO:0000313" key="7">
    <source>
        <dbReference type="EMBL" id="KAK0507509.1"/>
    </source>
</evidence>
<evidence type="ECO:0008006" key="9">
    <source>
        <dbReference type="Google" id="ProtNLM"/>
    </source>
</evidence>
<dbReference type="Proteomes" id="UP001166286">
    <property type="component" value="Unassembled WGS sequence"/>
</dbReference>